<comment type="caution">
    <text evidence="1">The sequence shown here is derived from an EMBL/GenBank/DDBJ whole genome shotgun (WGS) entry which is preliminary data.</text>
</comment>
<keyword evidence="2" id="KW-1185">Reference proteome</keyword>
<name>A0A9W7FDF3_9STRA</name>
<reference evidence="2" key="1">
    <citation type="journal article" date="2023" name="Commun. Biol.">
        <title>Genome analysis of Parmales, the sister group of diatoms, reveals the evolutionary specialization of diatoms from phago-mixotrophs to photoautotrophs.</title>
        <authorList>
            <person name="Ban H."/>
            <person name="Sato S."/>
            <person name="Yoshikawa S."/>
            <person name="Yamada K."/>
            <person name="Nakamura Y."/>
            <person name="Ichinomiya M."/>
            <person name="Sato N."/>
            <person name="Blanc-Mathieu R."/>
            <person name="Endo H."/>
            <person name="Kuwata A."/>
            <person name="Ogata H."/>
        </authorList>
    </citation>
    <scope>NUCLEOTIDE SEQUENCE [LARGE SCALE GENOMIC DNA]</scope>
    <source>
        <strain evidence="2">NIES 3700</strain>
    </source>
</reference>
<evidence type="ECO:0000313" key="2">
    <source>
        <dbReference type="Proteomes" id="UP001165122"/>
    </source>
</evidence>
<dbReference type="AlphaFoldDB" id="A0A9W7FDF3"/>
<dbReference type="Pfam" id="PF13306">
    <property type="entry name" value="LRR_5"/>
    <property type="match status" value="2"/>
</dbReference>
<dbReference type="OrthoDB" id="39446at2759"/>
<dbReference type="InterPro" id="IPR032675">
    <property type="entry name" value="LRR_dom_sf"/>
</dbReference>
<gene>
    <name evidence="1" type="ORF">TrLO_g2347</name>
</gene>
<evidence type="ECO:0000313" key="1">
    <source>
        <dbReference type="EMBL" id="GMI10096.1"/>
    </source>
</evidence>
<proteinExistence type="predicted"/>
<dbReference type="Gene3D" id="3.80.10.10">
    <property type="entry name" value="Ribonuclease Inhibitor"/>
    <property type="match status" value="1"/>
</dbReference>
<organism evidence="1 2">
    <name type="scientific">Triparma laevis f. longispina</name>
    <dbReference type="NCBI Taxonomy" id="1714387"/>
    <lineage>
        <taxon>Eukaryota</taxon>
        <taxon>Sar</taxon>
        <taxon>Stramenopiles</taxon>
        <taxon>Ochrophyta</taxon>
        <taxon>Bolidophyceae</taxon>
        <taxon>Parmales</taxon>
        <taxon>Triparmaceae</taxon>
        <taxon>Triparma</taxon>
    </lineage>
</organism>
<dbReference type="EMBL" id="BRXW01000145">
    <property type="protein sequence ID" value="GMI10096.1"/>
    <property type="molecule type" value="Genomic_DNA"/>
</dbReference>
<dbReference type="InterPro" id="IPR026906">
    <property type="entry name" value="LRR_5"/>
</dbReference>
<accession>A0A9W7FDF3</accession>
<protein>
    <submittedName>
        <fullName evidence="1">Uncharacterized protein</fullName>
    </submittedName>
</protein>
<sequence>MRRPRTYKKGDGQNWRKDITQVVIHRDVDEIEGSAFYENNNLTEIDWGNSKVTTIGGNAFYKTGLKKFSCPDTVNVVGRAAVAQRKYLREVECNAKKLAKNAFASNKSLETVILQEGVKTIEQETFARSPKISTFIWADSVEGVGENIFKDSTKLHELAESGDQEKIIEYLKKCVSPLMKLCVNDGKLEDIKKILEENPEAAKVSGQQRNALSYYCRYGSSLEVIKVLVEAHPEGAKNEDAIKARRIQ</sequence>
<dbReference type="SUPFAM" id="SSF52058">
    <property type="entry name" value="L domain-like"/>
    <property type="match status" value="1"/>
</dbReference>
<dbReference type="Proteomes" id="UP001165122">
    <property type="component" value="Unassembled WGS sequence"/>
</dbReference>